<dbReference type="Gene3D" id="3.10.180.10">
    <property type="entry name" value="2,3-Dihydroxybiphenyl 1,2-Dioxygenase, domain 1"/>
    <property type="match status" value="2"/>
</dbReference>
<dbReference type="SUPFAM" id="SSF54593">
    <property type="entry name" value="Glyoxalase/Bleomycin resistance protein/Dihydroxybiphenyl dioxygenase"/>
    <property type="match status" value="1"/>
</dbReference>
<protein>
    <submittedName>
        <fullName evidence="2">VOC family protein</fullName>
    </submittedName>
</protein>
<dbReference type="InterPro" id="IPR004360">
    <property type="entry name" value="Glyas_Fos-R_dOase_dom"/>
</dbReference>
<sequence>MTSGLHHITAITRKIQANVDFYAGFLGLRLVKRTAGFEDARQLHLFYGDGAATPGSLVTFLAWEDGSLGRVGHGAPSEISFSVAPEAIGFWLTRALQFNVKLAGPAQEFGETVLRLTDPDGIIVKLVGVEETTPWVWWSGGGIAEADAIRKLHGATILSEKPEQTAQFLTRHMGLRLGVKEGNIQRLVSDARDIVDVRDAGGFWTAAPGTGTIDHIALRAVDRPQVEAVHAGLLAEDAGEMNMHDRHYFYSLYVREPSGTLIELATDGPGFAADEPLETLGSELFIPAHFKEDHEELTAMLPQFGLPGEERITYRDLPFVHRIHMPEKWDGSTLVLLHGTGGNETTMLPLGRKVAPNAMLIGIRGRAIDEGVPRFFRRLSQMRFDQSDIASEAEAFVAFAEALGHAYDVDPARTAFLGYSNGGNMLGAVMQLHPGIVRKAVLLRAVNVLEDTSAVDLSGAEVLSVSATDDFYGPYAAELERRLAAAGVGVTAIKLDANHGLNAEDEAIVRNWLDGVGPGQSA</sequence>
<dbReference type="PANTHER" id="PTHR36110:SF2">
    <property type="entry name" value="RING-CLEAVING DIOXYGENASE MHQE-RELATED"/>
    <property type="match status" value="1"/>
</dbReference>
<dbReference type="Gene3D" id="3.40.50.1820">
    <property type="entry name" value="alpha/beta hydrolase"/>
    <property type="match status" value="1"/>
</dbReference>
<dbReference type="InterPro" id="IPR029058">
    <property type="entry name" value="AB_hydrolase_fold"/>
</dbReference>
<evidence type="ECO:0000313" key="2">
    <source>
        <dbReference type="EMBL" id="MFB9951697.1"/>
    </source>
</evidence>
<dbReference type="EMBL" id="JBHMAA010000028">
    <property type="protein sequence ID" value="MFB9951697.1"/>
    <property type="molecule type" value="Genomic_DNA"/>
</dbReference>
<accession>A0ABV6APC3</accession>
<dbReference type="PROSITE" id="PS51819">
    <property type="entry name" value="VOC"/>
    <property type="match status" value="2"/>
</dbReference>
<dbReference type="PANTHER" id="PTHR36110">
    <property type="entry name" value="RING-CLEAVING DIOXYGENASE MHQE-RELATED"/>
    <property type="match status" value="1"/>
</dbReference>
<keyword evidence="3" id="KW-1185">Reference proteome</keyword>
<feature type="domain" description="VOC" evidence="1">
    <location>
        <begin position="151"/>
        <end position="267"/>
    </location>
</feature>
<evidence type="ECO:0000259" key="1">
    <source>
        <dbReference type="PROSITE" id="PS51819"/>
    </source>
</evidence>
<dbReference type="Proteomes" id="UP001589692">
    <property type="component" value="Unassembled WGS sequence"/>
</dbReference>
<feature type="domain" description="VOC" evidence="1">
    <location>
        <begin position="4"/>
        <end position="129"/>
    </location>
</feature>
<evidence type="ECO:0000313" key="3">
    <source>
        <dbReference type="Proteomes" id="UP001589692"/>
    </source>
</evidence>
<comment type="caution">
    <text evidence="2">The sequence shown here is derived from an EMBL/GenBank/DDBJ whole genome shotgun (WGS) entry which is preliminary data.</text>
</comment>
<dbReference type="InterPro" id="IPR037523">
    <property type="entry name" value="VOC_core"/>
</dbReference>
<proteinExistence type="predicted"/>
<organism evidence="2 3">
    <name type="scientific">Rhizobium puerariae</name>
    <dbReference type="NCBI Taxonomy" id="1585791"/>
    <lineage>
        <taxon>Bacteria</taxon>
        <taxon>Pseudomonadati</taxon>
        <taxon>Pseudomonadota</taxon>
        <taxon>Alphaproteobacteria</taxon>
        <taxon>Hyphomicrobiales</taxon>
        <taxon>Rhizobiaceae</taxon>
        <taxon>Rhizobium/Agrobacterium group</taxon>
        <taxon>Rhizobium</taxon>
    </lineage>
</organism>
<dbReference type="InterPro" id="IPR052537">
    <property type="entry name" value="Extradiol_RC_dioxygenase"/>
</dbReference>
<dbReference type="RefSeq" id="WP_377264517.1">
    <property type="nucleotide sequence ID" value="NZ_JBHMAA010000028.1"/>
</dbReference>
<reference evidence="2 3" key="1">
    <citation type="submission" date="2024-09" db="EMBL/GenBank/DDBJ databases">
        <authorList>
            <person name="Sun Q."/>
            <person name="Mori K."/>
        </authorList>
    </citation>
    <scope>NUCLEOTIDE SEQUENCE [LARGE SCALE GENOMIC DNA]</scope>
    <source>
        <strain evidence="2 3">TBRC 4938</strain>
    </source>
</reference>
<name>A0ABV6APC3_9HYPH</name>
<dbReference type="SUPFAM" id="SSF53474">
    <property type="entry name" value="alpha/beta-Hydrolases"/>
    <property type="match status" value="1"/>
</dbReference>
<dbReference type="Pfam" id="PF00903">
    <property type="entry name" value="Glyoxalase"/>
    <property type="match status" value="1"/>
</dbReference>
<dbReference type="InterPro" id="IPR029068">
    <property type="entry name" value="Glyas_Bleomycin-R_OHBP_Dase"/>
</dbReference>
<gene>
    <name evidence="2" type="ORF">ACFFP0_22850</name>
</gene>